<evidence type="ECO:0000313" key="7">
    <source>
        <dbReference type="EMBL" id="MBW3466404.1"/>
    </source>
</evidence>
<protein>
    <recommendedName>
        <fullName evidence="9">Membrane protein involved in the export of O-antigen and teichoic acid</fullName>
    </recommendedName>
</protein>
<feature type="transmembrane region" description="Helical" evidence="6">
    <location>
        <begin position="343"/>
        <end position="364"/>
    </location>
</feature>
<organism evidence="7 8">
    <name type="scientific">Arthrospiribacter ruber</name>
    <dbReference type="NCBI Taxonomy" id="2487934"/>
    <lineage>
        <taxon>Bacteria</taxon>
        <taxon>Pseudomonadati</taxon>
        <taxon>Bacteroidota</taxon>
        <taxon>Cytophagia</taxon>
        <taxon>Cytophagales</taxon>
        <taxon>Cyclobacteriaceae</taxon>
        <taxon>Arthrospiribacter</taxon>
    </lineage>
</organism>
<evidence type="ECO:0000256" key="2">
    <source>
        <dbReference type="ARBA" id="ARBA00022475"/>
    </source>
</evidence>
<feature type="transmembrane region" description="Helical" evidence="6">
    <location>
        <begin position="305"/>
        <end position="331"/>
    </location>
</feature>
<evidence type="ECO:0008006" key="9">
    <source>
        <dbReference type="Google" id="ProtNLM"/>
    </source>
</evidence>
<proteinExistence type="predicted"/>
<comment type="caution">
    <text evidence="7">The sequence shown here is derived from an EMBL/GenBank/DDBJ whole genome shotgun (WGS) entry which is preliminary data.</text>
</comment>
<evidence type="ECO:0000256" key="6">
    <source>
        <dbReference type="SAM" id="Phobius"/>
    </source>
</evidence>
<keyword evidence="2" id="KW-1003">Cell membrane</keyword>
<dbReference type="AlphaFoldDB" id="A0A951MA81"/>
<dbReference type="Proteomes" id="UP000727490">
    <property type="component" value="Unassembled WGS sequence"/>
</dbReference>
<keyword evidence="4 6" id="KW-1133">Transmembrane helix</keyword>
<dbReference type="GO" id="GO:0005886">
    <property type="term" value="C:plasma membrane"/>
    <property type="evidence" value="ECO:0007669"/>
    <property type="project" value="UniProtKB-SubCell"/>
</dbReference>
<name>A0A951MA81_9BACT</name>
<evidence type="ECO:0000313" key="8">
    <source>
        <dbReference type="Proteomes" id="UP000727490"/>
    </source>
</evidence>
<dbReference type="Pfam" id="PF13440">
    <property type="entry name" value="Polysacc_synt_3"/>
    <property type="match status" value="1"/>
</dbReference>
<feature type="transmembrane region" description="Helical" evidence="6">
    <location>
        <begin position="83"/>
        <end position="106"/>
    </location>
</feature>
<accession>A0A951MA81</accession>
<feature type="transmembrane region" description="Helical" evidence="6">
    <location>
        <begin position="46"/>
        <end position="71"/>
    </location>
</feature>
<dbReference type="PANTHER" id="PTHR30250:SF28">
    <property type="entry name" value="POLYSACCHARIDE BIOSYNTHESIS PROTEIN"/>
    <property type="match status" value="1"/>
</dbReference>
<sequence length="429" mass="48724">MFKIFKSKTFKNVLIVASGAASAQILGLIFSPIIARLYGPDALGKLGIFLSVYGLVSVFSTFTLEQALVLIQNKIIKVRLLHSLLFIISFTSFILLVIFGIFSNQIADKFNLSDIKKFLVLIPFFFFFSGLVLVFNQIQISEKMFKANARITIVQSIFQNSVKSFSGLISPSGIVLIAITISAKIVESLQFFNSLKNIGYSINFNSILKFRSRSNLYNSIKDYIDFPKYRAPQTLFFNLSQNIPILLLGYFFGPISAGYYSLSKKIIKLPAILISKSIGDVLYPKFAEIKHKGGNLKDGLTKATLYLFLVGSVPYGFLFFFGVELFSFVYGDEWLRAGEYSRWISLWLYSGFCMKPTMTAIPVYRMQKVFLYYEIMTSLLRVTIFVVAFVLTKDDLIAIAAFSLSHIFFYVILFLIVRKFGEIKTKYHD</sequence>
<dbReference type="PANTHER" id="PTHR30250">
    <property type="entry name" value="PST FAMILY PREDICTED COLANIC ACID TRANSPORTER"/>
    <property type="match status" value="1"/>
</dbReference>
<feature type="transmembrane region" description="Helical" evidence="6">
    <location>
        <begin position="12"/>
        <end position="34"/>
    </location>
</feature>
<keyword evidence="5 6" id="KW-0472">Membrane</keyword>
<comment type="subcellular location">
    <subcellularLocation>
        <location evidence="1">Cell membrane</location>
        <topology evidence="1">Multi-pass membrane protein</topology>
    </subcellularLocation>
</comment>
<keyword evidence="8" id="KW-1185">Reference proteome</keyword>
<feature type="transmembrane region" description="Helical" evidence="6">
    <location>
        <begin position="165"/>
        <end position="186"/>
    </location>
</feature>
<gene>
    <name evidence="7" type="ORF">EGN73_01070</name>
</gene>
<keyword evidence="3 6" id="KW-0812">Transmembrane</keyword>
<dbReference type="RefSeq" id="WP_219286246.1">
    <property type="nucleotide sequence ID" value="NZ_RPHB01000001.1"/>
</dbReference>
<dbReference type="InterPro" id="IPR050833">
    <property type="entry name" value="Poly_Biosynth_Transport"/>
</dbReference>
<evidence type="ECO:0000256" key="5">
    <source>
        <dbReference type="ARBA" id="ARBA00023136"/>
    </source>
</evidence>
<feature type="transmembrane region" description="Helical" evidence="6">
    <location>
        <begin position="243"/>
        <end position="262"/>
    </location>
</feature>
<evidence type="ECO:0000256" key="1">
    <source>
        <dbReference type="ARBA" id="ARBA00004651"/>
    </source>
</evidence>
<reference evidence="7 8" key="1">
    <citation type="journal article" date="2020" name="Syst. Appl. Microbiol.">
        <title>Arthrospiribacter ruber gen. nov., sp. nov., a novel bacterium isolated from Arthrospira cultures.</title>
        <authorList>
            <person name="Waleron M."/>
            <person name="Misztak A."/>
            <person name="Waleron M.M."/>
            <person name="Furmaniak M."/>
            <person name="Mrozik A."/>
            <person name="Waleron K."/>
        </authorList>
    </citation>
    <scope>NUCLEOTIDE SEQUENCE [LARGE SCALE GENOMIC DNA]</scope>
    <source>
        <strain evidence="7 8">DPMB0001</strain>
    </source>
</reference>
<evidence type="ECO:0000256" key="4">
    <source>
        <dbReference type="ARBA" id="ARBA00022989"/>
    </source>
</evidence>
<feature type="transmembrane region" description="Helical" evidence="6">
    <location>
        <begin position="371"/>
        <end position="391"/>
    </location>
</feature>
<feature type="transmembrane region" description="Helical" evidence="6">
    <location>
        <begin position="118"/>
        <end position="136"/>
    </location>
</feature>
<dbReference type="EMBL" id="RPHB01000001">
    <property type="protein sequence ID" value="MBW3466404.1"/>
    <property type="molecule type" value="Genomic_DNA"/>
</dbReference>
<evidence type="ECO:0000256" key="3">
    <source>
        <dbReference type="ARBA" id="ARBA00022692"/>
    </source>
</evidence>
<feature type="transmembrane region" description="Helical" evidence="6">
    <location>
        <begin position="397"/>
        <end position="417"/>
    </location>
</feature>